<organism evidence="2 3">
    <name type="scientific">Aminomonas paucivorans DSM 12260</name>
    <dbReference type="NCBI Taxonomy" id="584708"/>
    <lineage>
        <taxon>Bacteria</taxon>
        <taxon>Thermotogati</taxon>
        <taxon>Synergistota</taxon>
        <taxon>Synergistia</taxon>
        <taxon>Synergistales</taxon>
        <taxon>Synergistaceae</taxon>
        <taxon>Aminomonas</taxon>
    </lineage>
</organism>
<keyword evidence="3" id="KW-1185">Reference proteome</keyword>
<proteinExistence type="predicted"/>
<dbReference type="GO" id="GO:0016301">
    <property type="term" value="F:kinase activity"/>
    <property type="evidence" value="ECO:0007669"/>
    <property type="project" value="UniProtKB-KW"/>
</dbReference>
<dbReference type="HOGENOM" id="CLU_1691833_0_0_0"/>
<accession>E3CWL8</accession>
<dbReference type="Pfam" id="PF01584">
    <property type="entry name" value="CheW"/>
    <property type="match status" value="1"/>
</dbReference>
<reference evidence="2 3" key="1">
    <citation type="journal article" date="2010" name="Stand. Genomic Sci.">
        <title>Non-contiguous finished genome sequence of Aminomonas paucivorans type strain (GLU-3).</title>
        <authorList>
            <person name="Pitluck S."/>
            <person name="Yasawong M."/>
            <person name="Held B."/>
            <person name="Lapidus A."/>
            <person name="Nolan M."/>
            <person name="Copeland A."/>
            <person name="Lucas S."/>
            <person name="Del Rio T.G."/>
            <person name="Tice H."/>
            <person name="Cheng J.F."/>
            <person name="Chertkov O."/>
            <person name="Goodwin L."/>
            <person name="Tapia R."/>
            <person name="Han C."/>
            <person name="Liolios K."/>
            <person name="Ivanova N."/>
            <person name="Mavromatis K."/>
            <person name="Ovchinnikova G."/>
            <person name="Pati A."/>
            <person name="Chen A."/>
            <person name="Palaniappan K."/>
            <person name="Land M."/>
            <person name="Hauser L."/>
            <person name="Chang Y.J."/>
            <person name="Jeffries C.D."/>
            <person name="Pukall R."/>
            <person name="Spring S."/>
            <person name="Rohde M."/>
            <person name="Sikorski J."/>
            <person name="Goker M."/>
            <person name="Woyke T."/>
            <person name="Bristow J."/>
            <person name="Eisen J.A."/>
            <person name="Markowitz V."/>
            <person name="Hugenholtz P."/>
            <person name="Kyrpides N.C."/>
            <person name="Klenk H.P."/>
        </authorList>
    </citation>
    <scope>NUCLEOTIDE SEQUENCE [LARGE SCALE GENOMIC DNA]</scope>
    <source>
        <strain evidence="2 3">DSM 12260</strain>
    </source>
</reference>
<keyword evidence="2" id="KW-0418">Kinase</keyword>
<dbReference type="Gene3D" id="2.40.50.180">
    <property type="entry name" value="CheA-289, Domain 4"/>
    <property type="match status" value="1"/>
</dbReference>
<dbReference type="SMART" id="SM00260">
    <property type="entry name" value="CheW"/>
    <property type="match status" value="1"/>
</dbReference>
<dbReference type="GO" id="GO:0006935">
    <property type="term" value="P:chemotaxis"/>
    <property type="evidence" value="ECO:0007669"/>
    <property type="project" value="InterPro"/>
</dbReference>
<dbReference type="AlphaFoldDB" id="E3CWL8"/>
<evidence type="ECO:0000313" key="3">
    <source>
        <dbReference type="Proteomes" id="UP000005096"/>
    </source>
</evidence>
<dbReference type="Proteomes" id="UP000005096">
    <property type="component" value="Chromosome"/>
</dbReference>
<dbReference type="InterPro" id="IPR002545">
    <property type="entry name" value="CheW-lke_dom"/>
</dbReference>
<evidence type="ECO:0000259" key="1">
    <source>
        <dbReference type="SMART" id="SM00260"/>
    </source>
</evidence>
<dbReference type="EMBL" id="CM001022">
    <property type="protein sequence ID" value="EFQ22523.1"/>
    <property type="molecule type" value="Genomic_DNA"/>
</dbReference>
<dbReference type="GO" id="GO:0007165">
    <property type="term" value="P:signal transduction"/>
    <property type="evidence" value="ECO:0007669"/>
    <property type="project" value="InterPro"/>
</dbReference>
<dbReference type="PaxDb" id="584708-Apau_0083"/>
<dbReference type="InterPro" id="IPR036061">
    <property type="entry name" value="CheW-like_dom_sf"/>
</dbReference>
<dbReference type="RefSeq" id="WP_006299663.1">
    <property type="nucleotide sequence ID" value="NZ_CM001022.1"/>
</dbReference>
<protein>
    <submittedName>
        <fullName evidence="2">Putative CheA signal transduction histidine kinase</fullName>
    </submittedName>
</protein>
<name>E3CWL8_9BACT</name>
<sequence length="155" mass="16917">MQMPRSRRRLAPEGIPPVLWVLPFRLGIGFFAVPRDALLEVLDWASSDFSALIHPDALCPLVDLRFLTGRPGVPPEKDFRLLVLESAGHRAAILADQVDEVVLAPSPRSCGEGPPPGGRILGVVEHRGLPFLLLNPEALVLPKRPVQEPVTHLLA</sequence>
<feature type="domain" description="CheW-like" evidence="1">
    <location>
        <begin position="16"/>
        <end position="140"/>
    </location>
</feature>
<keyword evidence="2" id="KW-0808">Transferase</keyword>
<evidence type="ECO:0000313" key="2">
    <source>
        <dbReference type="EMBL" id="EFQ22523.1"/>
    </source>
</evidence>
<dbReference type="SUPFAM" id="SSF50341">
    <property type="entry name" value="CheW-like"/>
    <property type="match status" value="1"/>
</dbReference>
<gene>
    <name evidence="2" type="ORF">Apau_0083</name>
</gene>